<dbReference type="Proteomes" id="UP000199236">
    <property type="component" value="Unassembled WGS sequence"/>
</dbReference>
<dbReference type="EMBL" id="FOVR01000019">
    <property type="protein sequence ID" value="SFP04175.1"/>
    <property type="molecule type" value="Genomic_DNA"/>
</dbReference>
<dbReference type="Gene3D" id="3.40.50.2300">
    <property type="match status" value="2"/>
</dbReference>
<evidence type="ECO:0000256" key="1">
    <source>
        <dbReference type="ARBA" id="ARBA00023015"/>
    </source>
</evidence>
<dbReference type="SMART" id="SM00354">
    <property type="entry name" value="HTH_LACI"/>
    <property type="match status" value="1"/>
</dbReference>
<sequence>MKQLTPISKVTMRDVAAAAGCSTMTVSRALQKDGRVSEKTRKKILKAVKELGYVPDMTAGSLSSQRSGFIALLLPSLNNQHLAEMVHALTDELGKEDLQLLIGHTDYLSSKEETLIEMMMRRRPEALVICYDGHTDQAMELLKTVAVPVIELWEDPENPIQHTVGFSNFKAAYDMTEALVQRGYRKIGFLGEAMDAGTRAGARRRGFQAAMKKAGLDDNRVVQHDIMPISMDGAKRATEVLLEQYPEIDCIFCVSDPAAFGALSLLQERGIAVPDDIGLCGFGNFEISRFTHPPISTVGVDAAMVGKKTAELILRLRNGNDAEQGTQDLSEHLRLRPELMFRRSLKNSA</sequence>
<organism evidence="5 6">
    <name type="scientific">Cohaesibacter marisflavi</name>
    <dbReference type="NCBI Taxonomy" id="655353"/>
    <lineage>
        <taxon>Bacteria</taxon>
        <taxon>Pseudomonadati</taxon>
        <taxon>Pseudomonadota</taxon>
        <taxon>Alphaproteobacteria</taxon>
        <taxon>Hyphomicrobiales</taxon>
        <taxon>Cohaesibacteraceae</taxon>
    </lineage>
</organism>
<dbReference type="SUPFAM" id="SSF53822">
    <property type="entry name" value="Periplasmic binding protein-like I"/>
    <property type="match status" value="1"/>
</dbReference>
<dbReference type="PROSITE" id="PS50932">
    <property type="entry name" value="HTH_LACI_2"/>
    <property type="match status" value="1"/>
</dbReference>
<reference evidence="5 6" key="1">
    <citation type="submission" date="2016-10" db="EMBL/GenBank/DDBJ databases">
        <authorList>
            <person name="de Groot N.N."/>
        </authorList>
    </citation>
    <scope>NUCLEOTIDE SEQUENCE [LARGE SCALE GENOMIC DNA]</scope>
    <source>
        <strain evidence="5 6">CGMCC 1.9157</strain>
    </source>
</reference>
<dbReference type="STRING" id="655353.SAMN04488056_11926"/>
<dbReference type="InterPro" id="IPR001761">
    <property type="entry name" value="Peripla_BP/Lac1_sug-bd_dom"/>
</dbReference>
<dbReference type="SUPFAM" id="SSF47413">
    <property type="entry name" value="lambda repressor-like DNA-binding domains"/>
    <property type="match status" value="1"/>
</dbReference>
<dbReference type="Pfam" id="PF00356">
    <property type="entry name" value="LacI"/>
    <property type="match status" value="1"/>
</dbReference>
<dbReference type="AlphaFoldDB" id="A0A1I5M3T4"/>
<dbReference type="PANTHER" id="PTHR30146">
    <property type="entry name" value="LACI-RELATED TRANSCRIPTIONAL REPRESSOR"/>
    <property type="match status" value="1"/>
</dbReference>
<dbReference type="GO" id="GO:0000976">
    <property type="term" value="F:transcription cis-regulatory region binding"/>
    <property type="evidence" value="ECO:0007669"/>
    <property type="project" value="TreeGrafter"/>
</dbReference>
<dbReference type="Pfam" id="PF00532">
    <property type="entry name" value="Peripla_BP_1"/>
    <property type="match status" value="1"/>
</dbReference>
<keyword evidence="6" id="KW-1185">Reference proteome</keyword>
<evidence type="ECO:0000313" key="6">
    <source>
        <dbReference type="Proteomes" id="UP000199236"/>
    </source>
</evidence>
<feature type="domain" description="HTH lacI-type" evidence="4">
    <location>
        <begin position="10"/>
        <end position="64"/>
    </location>
</feature>
<dbReference type="InterPro" id="IPR000843">
    <property type="entry name" value="HTH_LacI"/>
</dbReference>
<dbReference type="GO" id="GO:0003700">
    <property type="term" value="F:DNA-binding transcription factor activity"/>
    <property type="evidence" value="ECO:0007669"/>
    <property type="project" value="TreeGrafter"/>
</dbReference>
<dbReference type="Gene3D" id="1.10.260.40">
    <property type="entry name" value="lambda repressor-like DNA-binding domains"/>
    <property type="match status" value="1"/>
</dbReference>
<dbReference type="InterPro" id="IPR010982">
    <property type="entry name" value="Lambda_DNA-bd_dom_sf"/>
</dbReference>
<keyword evidence="2" id="KW-0238">DNA-binding</keyword>
<keyword evidence="3" id="KW-0804">Transcription</keyword>
<evidence type="ECO:0000256" key="3">
    <source>
        <dbReference type="ARBA" id="ARBA00023163"/>
    </source>
</evidence>
<gene>
    <name evidence="5" type="ORF">SAMN04488056_11926</name>
</gene>
<keyword evidence="1" id="KW-0805">Transcription regulation</keyword>
<dbReference type="PANTHER" id="PTHR30146:SF33">
    <property type="entry name" value="TRANSCRIPTIONAL REGULATOR"/>
    <property type="match status" value="1"/>
</dbReference>
<name>A0A1I5M3T4_9HYPH</name>
<dbReference type="CDD" id="cd01392">
    <property type="entry name" value="HTH_LacI"/>
    <property type="match status" value="1"/>
</dbReference>
<evidence type="ECO:0000259" key="4">
    <source>
        <dbReference type="PROSITE" id="PS50932"/>
    </source>
</evidence>
<dbReference type="InterPro" id="IPR028082">
    <property type="entry name" value="Peripla_BP_I"/>
</dbReference>
<proteinExistence type="predicted"/>
<dbReference type="RefSeq" id="WP_210186853.1">
    <property type="nucleotide sequence ID" value="NZ_FOVR01000019.1"/>
</dbReference>
<protein>
    <submittedName>
        <fullName evidence="5">Transcriptional regulator, LacI family</fullName>
    </submittedName>
</protein>
<evidence type="ECO:0000256" key="2">
    <source>
        <dbReference type="ARBA" id="ARBA00023125"/>
    </source>
</evidence>
<dbReference type="CDD" id="cd01575">
    <property type="entry name" value="PBP1_GntR"/>
    <property type="match status" value="1"/>
</dbReference>
<accession>A0A1I5M3T4</accession>
<evidence type="ECO:0000313" key="5">
    <source>
        <dbReference type="EMBL" id="SFP04175.1"/>
    </source>
</evidence>